<organism evidence="2 3">
    <name type="scientific">Musa troglodytarum</name>
    <name type="common">fe'i banana</name>
    <dbReference type="NCBI Taxonomy" id="320322"/>
    <lineage>
        <taxon>Eukaryota</taxon>
        <taxon>Viridiplantae</taxon>
        <taxon>Streptophyta</taxon>
        <taxon>Embryophyta</taxon>
        <taxon>Tracheophyta</taxon>
        <taxon>Spermatophyta</taxon>
        <taxon>Magnoliopsida</taxon>
        <taxon>Liliopsida</taxon>
        <taxon>Zingiberales</taxon>
        <taxon>Musaceae</taxon>
        <taxon>Musa</taxon>
    </lineage>
</organism>
<feature type="compositionally biased region" description="Basic residues" evidence="1">
    <location>
        <begin position="32"/>
        <end position="41"/>
    </location>
</feature>
<dbReference type="OrthoDB" id="1918918at2759"/>
<evidence type="ECO:0000313" key="2">
    <source>
        <dbReference type="EMBL" id="URE36644.1"/>
    </source>
</evidence>
<dbReference type="Proteomes" id="UP001055439">
    <property type="component" value="Chromosome 8"/>
</dbReference>
<accession>A0A9E7HL94</accession>
<dbReference type="EMBL" id="CP097510">
    <property type="protein sequence ID" value="URE36644.1"/>
    <property type="molecule type" value="Genomic_DNA"/>
</dbReference>
<name>A0A9E7HL94_9LILI</name>
<dbReference type="AlphaFoldDB" id="A0A9E7HL94"/>
<gene>
    <name evidence="2" type="ORF">MUK42_05977</name>
</gene>
<reference evidence="2" key="1">
    <citation type="submission" date="2022-05" db="EMBL/GenBank/DDBJ databases">
        <title>The Musa troglodytarum L. genome provides insights into the mechanism of non-climacteric behaviour and enrichment of carotenoids.</title>
        <authorList>
            <person name="Wang J."/>
        </authorList>
    </citation>
    <scope>NUCLEOTIDE SEQUENCE</scope>
    <source>
        <tissue evidence="2">Leaf</tissue>
    </source>
</reference>
<sequence length="64" mass="6971">MGGRGAVPQQPPAAVAWLLPDARDGCASLRRRRVLPARPRRSVQLPEPPAQHTVGRQAEPVRDT</sequence>
<feature type="region of interest" description="Disordered" evidence="1">
    <location>
        <begin position="32"/>
        <end position="64"/>
    </location>
</feature>
<evidence type="ECO:0000256" key="1">
    <source>
        <dbReference type="SAM" id="MobiDB-lite"/>
    </source>
</evidence>
<evidence type="ECO:0000313" key="3">
    <source>
        <dbReference type="Proteomes" id="UP001055439"/>
    </source>
</evidence>
<keyword evidence="3" id="KW-1185">Reference proteome</keyword>
<proteinExistence type="predicted"/>
<protein>
    <submittedName>
        <fullName evidence="2">Uncharacterized protein</fullName>
    </submittedName>
</protein>